<sequence length="451" mass="51800">MPRIFSLFGVSRWLGIFPFDNGGISRRWMFISTLIAFGNIILVLIEFYKSTLWKNIFWFLVQKFLFALYHLLIPLHLYRITTCNNFHDQITSATSQIPVLLNFGIPAAWALWKILIFAWSPFDLFARTTLYVLAHYTVIILTSQYVVIINSKVKQIRKIKNRIDDYPVASCINLYLISSSVEEIHNVFAPQLVGVMLGFTGSAVAYTFILFGTPQVFYATLALLTAGESVLVALFILWQCSVFECEKKLVLYLTIQRKVKFSACGFFTLGCPLFTSIIASATTMLQYLYWNNRITWLSLRDCNMEDSTAIFSHDELMEITKSTLGELLASDSLLSYLPPDVSPEEVTAELALQHGQSMSLTLHKENRQTWNVVVHKGAKVIDLKHAVKRCVTQQLMRRGETRKISWRYVWKNNHLSFNHQSLDNDESLLSEYGVVNKSDLYFVKKKRIKGT</sequence>
<keyword evidence="4" id="KW-1185">Reference proteome</keyword>
<reference evidence="3" key="1">
    <citation type="journal article" date="2021" name="Mol. Ecol. Resour.">
        <title>Apolygus lucorum genome provides insights into omnivorousness and mesophyll feeding.</title>
        <authorList>
            <person name="Liu Y."/>
            <person name="Liu H."/>
            <person name="Wang H."/>
            <person name="Huang T."/>
            <person name="Liu B."/>
            <person name="Yang B."/>
            <person name="Yin L."/>
            <person name="Li B."/>
            <person name="Zhang Y."/>
            <person name="Zhang S."/>
            <person name="Jiang F."/>
            <person name="Zhang X."/>
            <person name="Ren Y."/>
            <person name="Wang B."/>
            <person name="Wang S."/>
            <person name="Lu Y."/>
            <person name="Wu K."/>
            <person name="Fan W."/>
            <person name="Wang G."/>
        </authorList>
    </citation>
    <scope>NUCLEOTIDE SEQUENCE</scope>
    <source>
        <strain evidence="3">12Hb</strain>
    </source>
</reference>
<dbReference type="InterPro" id="IPR029071">
    <property type="entry name" value="Ubiquitin-like_domsf"/>
</dbReference>
<feature type="domain" description="SNRNP25 ubiquitin-like" evidence="2">
    <location>
        <begin position="358"/>
        <end position="445"/>
    </location>
</feature>
<evidence type="ECO:0000313" key="3">
    <source>
        <dbReference type="EMBL" id="KAF6199953.1"/>
    </source>
</evidence>
<dbReference type="EMBL" id="WIXP02000014">
    <property type="protein sequence ID" value="KAF6199953.1"/>
    <property type="molecule type" value="Genomic_DNA"/>
</dbReference>
<dbReference type="Pfam" id="PF18036">
    <property type="entry name" value="Ubiquitin_4"/>
    <property type="match status" value="1"/>
</dbReference>
<dbReference type="PANTHER" id="PTHR14942:SF0">
    <property type="entry name" value="U11_U12 SMALL NUCLEAR RIBONUCLEOPROTEIN 25 KDA PROTEIN"/>
    <property type="match status" value="1"/>
</dbReference>
<dbReference type="Gene3D" id="3.10.20.90">
    <property type="entry name" value="Phosphatidylinositol 3-kinase Catalytic Subunit, Chain A, domain 1"/>
    <property type="match status" value="1"/>
</dbReference>
<evidence type="ECO:0000256" key="1">
    <source>
        <dbReference type="SAM" id="Phobius"/>
    </source>
</evidence>
<protein>
    <recommendedName>
        <fullName evidence="2">SNRNP25 ubiquitin-like domain-containing protein</fullName>
    </recommendedName>
</protein>
<name>A0A8S9WTD9_APOLU</name>
<evidence type="ECO:0000259" key="2">
    <source>
        <dbReference type="Pfam" id="PF18036"/>
    </source>
</evidence>
<dbReference type="AlphaFoldDB" id="A0A8S9WTD9"/>
<organism evidence="3 4">
    <name type="scientific">Apolygus lucorum</name>
    <name type="common">Small green plant bug</name>
    <name type="synonym">Lygocoris lucorum</name>
    <dbReference type="NCBI Taxonomy" id="248454"/>
    <lineage>
        <taxon>Eukaryota</taxon>
        <taxon>Metazoa</taxon>
        <taxon>Ecdysozoa</taxon>
        <taxon>Arthropoda</taxon>
        <taxon>Hexapoda</taxon>
        <taxon>Insecta</taxon>
        <taxon>Pterygota</taxon>
        <taxon>Neoptera</taxon>
        <taxon>Paraneoptera</taxon>
        <taxon>Hemiptera</taxon>
        <taxon>Heteroptera</taxon>
        <taxon>Panheteroptera</taxon>
        <taxon>Cimicomorpha</taxon>
        <taxon>Miridae</taxon>
        <taxon>Mirini</taxon>
        <taxon>Apolygus</taxon>
    </lineage>
</organism>
<dbReference type="GO" id="GO:0000398">
    <property type="term" value="P:mRNA splicing, via spliceosome"/>
    <property type="evidence" value="ECO:0007669"/>
    <property type="project" value="InterPro"/>
</dbReference>
<accession>A0A8S9WTD9</accession>
<keyword evidence="1" id="KW-0472">Membrane</keyword>
<feature type="transmembrane region" description="Helical" evidence="1">
    <location>
        <begin position="259"/>
        <end position="290"/>
    </location>
</feature>
<dbReference type="Proteomes" id="UP000466442">
    <property type="component" value="Unassembled WGS sequence"/>
</dbReference>
<dbReference type="CDD" id="cd17058">
    <property type="entry name" value="Ubl_SNRNP25"/>
    <property type="match status" value="1"/>
</dbReference>
<proteinExistence type="predicted"/>
<keyword evidence="1" id="KW-0812">Transmembrane</keyword>
<comment type="caution">
    <text evidence="3">The sequence shown here is derived from an EMBL/GenBank/DDBJ whole genome shotgun (WGS) entry which is preliminary data.</text>
</comment>
<feature type="transmembrane region" description="Helical" evidence="1">
    <location>
        <begin position="217"/>
        <end position="238"/>
    </location>
</feature>
<feature type="transmembrane region" description="Helical" evidence="1">
    <location>
        <begin position="192"/>
        <end position="211"/>
    </location>
</feature>
<feature type="transmembrane region" description="Helical" evidence="1">
    <location>
        <begin position="57"/>
        <end position="78"/>
    </location>
</feature>
<gene>
    <name evidence="3" type="ORF">GE061_006251</name>
</gene>
<feature type="transmembrane region" description="Helical" evidence="1">
    <location>
        <begin position="99"/>
        <end position="122"/>
    </location>
</feature>
<feature type="transmembrane region" description="Helical" evidence="1">
    <location>
        <begin position="28"/>
        <end position="45"/>
    </location>
</feature>
<dbReference type="GO" id="GO:0005689">
    <property type="term" value="C:U12-type spliceosomal complex"/>
    <property type="evidence" value="ECO:0007669"/>
    <property type="project" value="TreeGrafter"/>
</dbReference>
<dbReference type="InterPro" id="IPR039690">
    <property type="entry name" value="SNRNP25"/>
</dbReference>
<keyword evidence="1" id="KW-1133">Transmembrane helix</keyword>
<evidence type="ECO:0000313" key="4">
    <source>
        <dbReference type="Proteomes" id="UP000466442"/>
    </source>
</evidence>
<dbReference type="SUPFAM" id="SSF54236">
    <property type="entry name" value="Ubiquitin-like"/>
    <property type="match status" value="1"/>
</dbReference>
<dbReference type="PANTHER" id="PTHR14942">
    <property type="entry name" value="U11/U12 SMALL NUCLEAR RIBONUCLEOPROTEIN 25 KDA PROTEIN"/>
    <property type="match status" value="1"/>
</dbReference>
<dbReference type="OrthoDB" id="72819at2759"/>
<feature type="transmembrane region" description="Helical" evidence="1">
    <location>
        <begin position="128"/>
        <end position="148"/>
    </location>
</feature>
<dbReference type="InterPro" id="IPR040610">
    <property type="entry name" value="SNRNP25_ubiquitin"/>
</dbReference>